<organism evidence="7 8">
    <name type="scientific">Coccomyxa subellipsoidea (strain C-169)</name>
    <name type="common">Green microalga</name>
    <dbReference type="NCBI Taxonomy" id="574566"/>
    <lineage>
        <taxon>Eukaryota</taxon>
        <taxon>Viridiplantae</taxon>
        <taxon>Chlorophyta</taxon>
        <taxon>core chlorophytes</taxon>
        <taxon>Trebouxiophyceae</taxon>
        <taxon>Trebouxiophyceae incertae sedis</taxon>
        <taxon>Coccomyxaceae</taxon>
        <taxon>Coccomyxa</taxon>
        <taxon>Coccomyxa subellipsoidea</taxon>
    </lineage>
</organism>
<dbReference type="OrthoDB" id="444809at2759"/>
<dbReference type="GO" id="GO:0042273">
    <property type="term" value="P:ribosomal large subunit biogenesis"/>
    <property type="evidence" value="ECO:0007669"/>
    <property type="project" value="TreeGrafter"/>
</dbReference>
<dbReference type="GO" id="GO:0005730">
    <property type="term" value="C:nucleolus"/>
    <property type="evidence" value="ECO:0007669"/>
    <property type="project" value="TreeGrafter"/>
</dbReference>
<feature type="domain" description="Ribosomal RNA-processing protein 14/surfeit locus protein 6 C-terminal" evidence="5">
    <location>
        <begin position="121"/>
        <end position="316"/>
    </location>
</feature>
<evidence type="ECO:0000256" key="3">
    <source>
        <dbReference type="ARBA" id="ARBA00023242"/>
    </source>
</evidence>
<comment type="caution">
    <text evidence="7">The sequence shown here is derived from an EMBL/GenBank/DDBJ whole genome shotgun (WGS) entry which is preliminary data.</text>
</comment>
<feature type="domain" description="Ribosomal RNA-processing protein 14 N-terminal" evidence="6">
    <location>
        <begin position="1"/>
        <end position="48"/>
    </location>
</feature>
<proteinExistence type="inferred from homology"/>
<dbReference type="eggNOG" id="KOG2885">
    <property type="taxonomic scope" value="Eukaryota"/>
</dbReference>
<accession>I0YJQ0</accession>
<feature type="compositionally biased region" description="Basic residues" evidence="4">
    <location>
        <begin position="149"/>
        <end position="158"/>
    </location>
</feature>
<dbReference type="GO" id="GO:0003723">
    <property type="term" value="F:RNA binding"/>
    <property type="evidence" value="ECO:0007669"/>
    <property type="project" value="TreeGrafter"/>
</dbReference>
<comment type="similarity">
    <text evidence="2">Belongs to the SURF6 family.</text>
</comment>
<dbReference type="RefSeq" id="XP_005643163.1">
    <property type="nucleotide sequence ID" value="XM_005643106.1"/>
</dbReference>
<evidence type="ECO:0000259" key="6">
    <source>
        <dbReference type="Pfam" id="PF15459"/>
    </source>
</evidence>
<name>I0YJQ0_COCSC</name>
<feature type="region of interest" description="Disordered" evidence="4">
    <location>
        <begin position="23"/>
        <end position="228"/>
    </location>
</feature>
<dbReference type="InterPro" id="IPR007019">
    <property type="entry name" value="SURF6"/>
</dbReference>
<feature type="compositionally biased region" description="Basic and acidic residues" evidence="4">
    <location>
        <begin position="212"/>
        <end position="228"/>
    </location>
</feature>
<dbReference type="Proteomes" id="UP000007264">
    <property type="component" value="Unassembled WGS sequence"/>
</dbReference>
<evidence type="ECO:0000313" key="7">
    <source>
        <dbReference type="EMBL" id="EIE18619.1"/>
    </source>
</evidence>
<dbReference type="GeneID" id="17036734"/>
<dbReference type="GO" id="GO:0042274">
    <property type="term" value="P:ribosomal small subunit biogenesis"/>
    <property type="evidence" value="ECO:0007669"/>
    <property type="project" value="TreeGrafter"/>
</dbReference>
<dbReference type="GO" id="GO:0003677">
    <property type="term" value="F:DNA binding"/>
    <property type="evidence" value="ECO:0007669"/>
    <property type="project" value="TreeGrafter"/>
</dbReference>
<sequence>MVPAKYYFDSTDEDPVQLKYMKRGAKVDAKKQRKEAAKKRKRERLDPDKAQTALDIQLDQAKKKQRLKDGQAAAQPVSNEGAEQDDRPGPSALRFDVPTGAEPPADELRQRLHQRIEEMRTQRKADEERKARAKAAKEWRQQASSRAKQPSKQRRKRSAGSEEEQAEQRAAKKAKQAAAEDALVDDGKLSFGRVELGTEGGRRGAQKKHKPGKAELLETAKAKQDTIKALEGTKEGRVAVEQDAWKAAMARARGERVLDDPKLLSRSLKKEQKMKKKKAEAWKERKDLQRQNAKVKQKKRTENLKARVDTKLQNKKDKREKKLMRAGFEGRRDSFIGSES</sequence>
<dbReference type="STRING" id="574566.I0YJQ0"/>
<dbReference type="AlphaFoldDB" id="I0YJQ0"/>
<evidence type="ECO:0000256" key="4">
    <source>
        <dbReference type="SAM" id="MobiDB-lite"/>
    </source>
</evidence>
<dbReference type="KEGG" id="csl:COCSUDRAFT_59925"/>
<feature type="compositionally biased region" description="Basic and acidic residues" evidence="4">
    <location>
        <begin position="279"/>
        <end position="289"/>
    </location>
</feature>
<dbReference type="Pfam" id="PF04935">
    <property type="entry name" value="SURF6"/>
    <property type="match status" value="1"/>
</dbReference>
<feature type="compositionally biased region" description="Basic residues" evidence="4">
    <location>
        <begin position="31"/>
        <end position="42"/>
    </location>
</feature>
<feature type="region of interest" description="Disordered" evidence="4">
    <location>
        <begin position="264"/>
        <end position="340"/>
    </location>
</feature>
<dbReference type="InterPro" id="IPR029188">
    <property type="entry name" value="Rrp14_N"/>
</dbReference>
<reference evidence="7 8" key="1">
    <citation type="journal article" date="2012" name="Genome Biol.">
        <title>The genome of the polar eukaryotic microalga coccomyxa subellipsoidea reveals traits of cold adaptation.</title>
        <authorList>
            <person name="Blanc G."/>
            <person name="Agarkova I."/>
            <person name="Grimwood J."/>
            <person name="Kuo A."/>
            <person name="Brueggeman A."/>
            <person name="Dunigan D."/>
            <person name="Gurnon J."/>
            <person name="Ladunga I."/>
            <person name="Lindquist E."/>
            <person name="Lucas S."/>
            <person name="Pangilinan J."/>
            <person name="Proschold T."/>
            <person name="Salamov A."/>
            <person name="Schmutz J."/>
            <person name="Weeks D."/>
            <person name="Yamada T."/>
            <person name="Claverie J.M."/>
            <person name="Grigoriev I."/>
            <person name="Van Etten J."/>
            <person name="Lomsadze A."/>
            <person name="Borodovsky M."/>
        </authorList>
    </citation>
    <scope>NUCLEOTIDE SEQUENCE [LARGE SCALE GENOMIC DNA]</scope>
    <source>
        <strain evidence="7 8">C-169</strain>
    </source>
</reference>
<feature type="compositionally biased region" description="Basic and acidic residues" evidence="4">
    <location>
        <begin position="300"/>
        <end position="317"/>
    </location>
</feature>
<evidence type="ECO:0000313" key="8">
    <source>
        <dbReference type="Proteomes" id="UP000007264"/>
    </source>
</evidence>
<gene>
    <name evidence="7" type="ORF">COCSUDRAFT_59925</name>
</gene>
<dbReference type="EMBL" id="AGSI01000022">
    <property type="protein sequence ID" value="EIE18619.1"/>
    <property type="molecule type" value="Genomic_DNA"/>
</dbReference>
<keyword evidence="8" id="KW-1185">Reference proteome</keyword>
<evidence type="ECO:0008006" key="9">
    <source>
        <dbReference type="Google" id="ProtNLM"/>
    </source>
</evidence>
<dbReference type="InterPro" id="IPR029190">
    <property type="entry name" value="Rrp14/SURF6_C"/>
</dbReference>
<comment type="subcellular location">
    <subcellularLocation>
        <location evidence="1">Nucleus</location>
    </subcellularLocation>
</comment>
<evidence type="ECO:0000256" key="2">
    <source>
        <dbReference type="ARBA" id="ARBA00005904"/>
    </source>
</evidence>
<feature type="compositionally biased region" description="Basic and acidic residues" evidence="4">
    <location>
        <begin position="106"/>
        <end position="140"/>
    </location>
</feature>
<keyword evidence="3" id="KW-0539">Nucleus</keyword>
<dbReference type="PANTHER" id="PTHR14369:SF0">
    <property type="entry name" value="SURFEIT LOCUS PROTEIN 6"/>
    <property type="match status" value="1"/>
</dbReference>
<evidence type="ECO:0000256" key="1">
    <source>
        <dbReference type="ARBA" id="ARBA00004123"/>
    </source>
</evidence>
<dbReference type="Pfam" id="PF15459">
    <property type="entry name" value="RRP14"/>
    <property type="match status" value="1"/>
</dbReference>
<dbReference type="PANTHER" id="PTHR14369">
    <property type="entry name" value="SURFEIT LOCUS PROTEIN 6"/>
    <property type="match status" value="1"/>
</dbReference>
<evidence type="ECO:0000259" key="5">
    <source>
        <dbReference type="Pfam" id="PF04935"/>
    </source>
</evidence>
<protein>
    <recommendedName>
        <fullName evidence="9">SURF6-domain-containing protein</fullName>
    </recommendedName>
</protein>